<evidence type="ECO:0000313" key="2">
    <source>
        <dbReference type="Proteomes" id="UP000177515"/>
    </source>
</evidence>
<organism evidence="1 2">
    <name type="scientific">Cupriavidus malaysiensis</name>
    <dbReference type="NCBI Taxonomy" id="367825"/>
    <lineage>
        <taxon>Bacteria</taxon>
        <taxon>Pseudomonadati</taxon>
        <taxon>Pseudomonadota</taxon>
        <taxon>Betaproteobacteria</taxon>
        <taxon>Burkholderiales</taxon>
        <taxon>Burkholderiaceae</taxon>
        <taxon>Cupriavidus</taxon>
    </lineage>
</organism>
<evidence type="ECO:0000313" key="1">
    <source>
        <dbReference type="EMBL" id="AOZ06061.1"/>
    </source>
</evidence>
<gene>
    <name evidence="1" type="ORF">BKK80_09610</name>
</gene>
<name>A0ABN4TN82_9BURK</name>
<dbReference type="EMBL" id="CP017754">
    <property type="protein sequence ID" value="AOZ06061.1"/>
    <property type="molecule type" value="Genomic_DNA"/>
</dbReference>
<accession>A0ABN4TN82</accession>
<dbReference type="RefSeq" id="WP_071012320.1">
    <property type="nucleotide sequence ID" value="NZ_CP017754.1"/>
</dbReference>
<evidence type="ECO:0008006" key="3">
    <source>
        <dbReference type="Google" id="ProtNLM"/>
    </source>
</evidence>
<proteinExistence type="predicted"/>
<protein>
    <recommendedName>
        <fullName evidence="3">GntR family transcriptional regulator</fullName>
    </recommendedName>
</protein>
<dbReference type="Proteomes" id="UP000177515">
    <property type="component" value="Chromosome 1"/>
</dbReference>
<keyword evidence="2" id="KW-1185">Reference proteome</keyword>
<sequence length="135" mass="15227">MTQVFEHATPFTVHDIAAFPLVWTRREAVRPGYAAQWEREMDELLRQQFPFVILMPERQAEEEHADRKVRALWLKRNKEALARLCKAVIAVEPDALKRVALNAQAALAVKAFGVPMAIAPSAQAAQELARERLAG</sequence>
<reference evidence="1 2" key="1">
    <citation type="submission" date="2016-10" db="EMBL/GenBank/DDBJ databases">
        <title>Complete genome sequences of three Cupriavidus strains isolated from various Malaysian environments.</title>
        <authorList>
            <person name="Abdullah A.A.-A."/>
            <person name="Shafie N.A.H."/>
            <person name="Lau N.S."/>
        </authorList>
    </citation>
    <scope>NUCLEOTIDE SEQUENCE [LARGE SCALE GENOMIC DNA]</scope>
    <source>
        <strain evidence="1 2">USMAA1020</strain>
    </source>
</reference>